<comment type="caution">
    <text evidence="2">The sequence shown here is derived from an EMBL/GenBank/DDBJ whole genome shotgun (WGS) entry which is preliminary data.</text>
</comment>
<organism evidence="2 3">
    <name type="scientific">Ganoderma sinense ZZ0214-1</name>
    <dbReference type="NCBI Taxonomy" id="1077348"/>
    <lineage>
        <taxon>Eukaryota</taxon>
        <taxon>Fungi</taxon>
        <taxon>Dikarya</taxon>
        <taxon>Basidiomycota</taxon>
        <taxon>Agaricomycotina</taxon>
        <taxon>Agaricomycetes</taxon>
        <taxon>Polyporales</taxon>
        <taxon>Polyporaceae</taxon>
        <taxon>Ganoderma</taxon>
    </lineage>
</organism>
<name>A0A2G8S7E5_9APHY</name>
<evidence type="ECO:0000313" key="3">
    <source>
        <dbReference type="Proteomes" id="UP000230002"/>
    </source>
</evidence>
<reference evidence="2 3" key="1">
    <citation type="journal article" date="2015" name="Sci. Rep.">
        <title>Chromosome-level genome map provides insights into diverse defense mechanisms in the medicinal fungus Ganoderma sinense.</title>
        <authorList>
            <person name="Zhu Y."/>
            <person name="Xu J."/>
            <person name="Sun C."/>
            <person name="Zhou S."/>
            <person name="Xu H."/>
            <person name="Nelson D.R."/>
            <person name="Qian J."/>
            <person name="Song J."/>
            <person name="Luo H."/>
            <person name="Xiang L."/>
            <person name="Li Y."/>
            <person name="Xu Z."/>
            <person name="Ji A."/>
            <person name="Wang L."/>
            <person name="Lu S."/>
            <person name="Hayward A."/>
            <person name="Sun W."/>
            <person name="Li X."/>
            <person name="Schwartz D.C."/>
            <person name="Wang Y."/>
            <person name="Chen S."/>
        </authorList>
    </citation>
    <scope>NUCLEOTIDE SEQUENCE [LARGE SCALE GENOMIC DNA]</scope>
    <source>
        <strain evidence="2 3">ZZ0214-1</strain>
    </source>
</reference>
<keyword evidence="3" id="KW-1185">Reference proteome</keyword>
<gene>
    <name evidence="2" type="ORF">GSI_08131</name>
</gene>
<dbReference type="OrthoDB" id="2986010at2759"/>
<feature type="region of interest" description="Disordered" evidence="1">
    <location>
        <begin position="1"/>
        <end position="31"/>
    </location>
</feature>
<protein>
    <submittedName>
        <fullName evidence="2">Uncharacterized protein</fullName>
    </submittedName>
</protein>
<dbReference type="EMBL" id="AYKW01000019">
    <property type="protein sequence ID" value="PIL29693.1"/>
    <property type="molecule type" value="Genomic_DNA"/>
</dbReference>
<dbReference type="Proteomes" id="UP000230002">
    <property type="component" value="Unassembled WGS sequence"/>
</dbReference>
<sequence>MSDTPVQPEQSVEGKIPQTPPPLSPQLSDTTLPTYNNVISPPSGVPSGAGIIDWPVPHVIVFFRKFKRAYGRAGIAQLGYTGFVKELYLGFLWKRKIQRTVKTLDADFADSTFAKTATLRGVFYAVHGKDDVGLVRLGHIGWAGMVQNLVSITVDFEDEPEK</sequence>
<accession>A0A2G8S7E5</accession>
<proteinExistence type="predicted"/>
<dbReference type="AlphaFoldDB" id="A0A2G8S7E5"/>
<evidence type="ECO:0000256" key="1">
    <source>
        <dbReference type="SAM" id="MobiDB-lite"/>
    </source>
</evidence>
<evidence type="ECO:0000313" key="2">
    <source>
        <dbReference type="EMBL" id="PIL29693.1"/>
    </source>
</evidence>
<feature type="compositionally biased region" description="Polar residues" evidence="1">
    <location>
        <begin position="1"/>
        <end position="10"/>
    </location>
</feature>